<protein>
    <submittedName>
        <fullName evidence="1">YTH domain-containing family protein</fullName>
    </submittedName>
</protein>
<organism evidence="1 2">
    <name type="scientific">Clavispora lusitaniae</name>
    <name type="common">Candida lusitaniae</name>
    <dbReference type="NCBI Taxonomy" id="36911"/>
    <lineage>
        <taxon>Eukaryota</taxon>
        <taxon>Fungi</taxon>
        <taxon>Dikarya</taxon>
        <taxon>Ascomycota</taxon>
        <taxon>Saccharomycotina</taxon>
        <taxon>Pichiomycetes</taxon>
        <taxon>Metschnikowiaceae</taxon>
        <taxon>Clavispora</taxon>
    </lineage>
</organism>
<gene>
    <name evidence="1" type="ORF">EJF14_50047</name>
</gene>
<evidence type="ECO:0000313" key="2">
    <source>
        <dbReference type="Proteomes" id="UP000326582"/>
    </source>
</evidence>
<sequence length="281" mass="31705">MFWPLFDSQLIGFKAPDHNPSIIKCTKSTLQTLYAITHFSYETDIIDIACTPNIWSNSFINTNAYCEFDFDSTPGLVPYIHSQDSCDSIMSSPMQQALTTDLSSPDSGFGEDVTSKSMSHTFSLCDMNHNILQVGPNARFFVIKSYSPLDVEAALKHCVWTSTELGNKKLAKAFEETSDGIFLFYSVNGSSRFCGVAQMQAQIDYTKETDIWVESTRWKGIFPVQWHFVIDIPNKFFRLLRVPANENKPVTNSRDTQELPHEVGVAMLNIFSGFHSQKQSS</sequence>
<evidence type="ECO:0000313" key="1">
    <source>
        <dbReference type="EMBL" id="QFZ28830.1"/>
    </source>
</evidence>
<dbReference type="Proteomes" id="UP000326582">
    <property type="component" value="Chromosome 5"/>
</dbReference>
<reference evidence="2" key="1">
    <citation type="journal article" date="2019" name="MBio">
        <title>Comparative genomics for the elucidation of multidrug resistance (MDR) in Candida lusitaniae.</title>
        <authorList>
            <person name="Kannan A."/>
            <person name="Asner S.A."/>
            <person name="Trachsel E."/>
            <person name="Kelly S."/>
            <person name="Parker J."/>
            <person name="Sanglard D."/>
        </authorList>
    </citation>
    <scope>NUCLEOTIDE SEQUENCE [LARGE SCALE GENOMIC DNA]</scope>
    <source>
        <strain evidence="2">P1</strain>
    </source>
</reference>
<accession>A0ACD0WN75</accession>
<name>A0ACD0WN75_CLALS</name>
<proteinExistence type="predicted"/>
<dbReference type="EMBL" id="CP038488">
    <property type="protein sequence ID" value="QFZ28830.1"/>
    <property type="molecule type" value="Genomic_DNA"/>
</dbReference>
<keyword evidence="2" id="KW-1185">Reference proteome</keyword>